<evidence type="ECO:0000313" key="3">
    <source>
        <dbReference type="Proteomes" id="UP000237000"/>
    </source>
</evidence>
<evidence type="ECO:0000256" key="1">
    <source>
        <dbReference type="SAM" id="MobiDB-lite"/>
    </source>
</evidence>
<organism evidence="2 3">
    <name type="scientific">Trema orientale</name>
    <name type="common">Charcoal tree</name>
    <name type="synonym">Celtis orientalis</name>
    <dbReference type="NCBI Taxonomy" id="63057"/>
    <lineage>
        <taxon>Eukaryota</taxon>
        <taxon>Viridiplantae</taxon>
        <taxon>Streptophyta</taxon>
        <taxon>Embryophyta</taxon>
        <taxon>Tracheophyta</taxon>
        <taxon>Spermatophyta</taxon>
        <taxon>Magnoliopsida</taxon>
        <taxon>eudicotyledons</taxon>
        <taxon>Gunneridae</taxon>
        <taxon>Pentapetalae</taxon>
        <taxon>rosids</taxon>
        <taxon>fabids</taxon>
        <taxon>Rosales</taxon>
        <taxon>Cannabaceae</taxon>
        <taxon>Trema</taxon>
    </lineage>
</organism>
<dbReference type="InParanoid" id="A0A2P5E7U8"/>
<accession>A0A2P5E7U8</accession>
<feature type="non-terminal residue" evidence="2">
    <location>
        <position position="152"/>
    </location>
</feature>
<evidence type="ECO:0000313" key="2">
    <source>
        <dbReference type="EMBL" id="PON81633.1"/>
    </source>
</evidence>
<dbReference type="EMBL" id="JXTC01000212">
    <property type="protein sequence ID" value="PON81633.1"/>
    <property type="molecule type" value="Genomic_DNA"/>
</dbReference>
<dbReference type="AlphaFoldDB" id="A0A2P5E7U8"/>
<gene>
    <name evidence="2" type="ORF">TorRG33x02_225870</name>
</gene>
<protein>
    <submittedName>
        <fullName evidence="2">Uncharacterized protein</fullName>
    </submittedName>
</protein>
<sequence>MRERSPDAIIELSSSSLDPFIRVLFTCYREKKRELEKMVKSTNPGYLKNIEQVESDPILKEIDDFEEDEIISSRQELSKRDQSSSSGDIPLSEQEAWSAKNATSKFTARKYESKITSNNLSELGFNGPSTKEIGYMYELKSSSGSIGYYYLK</sequence>
<keyword evidence="3" id="KW-1185">Reference proteome</keyword>
<reference evidence="3" key="1">
    <citation type="submission" date="2016-06" db="EMBL/GenBank/DDBJ databases">
        <title>Parallel loss of symbiosis genes in relatives of nitrogen-fixing non-legume Parasponia.</title>
        <authorList>
            <person name="Van Velzen R."/>
            <person name="Holmer R."/>
            <person name="Bu F."/>
            <person name="Rutten L."/>
            <person name="Van Zeijl A."/>
            <person name="Liu W."/>
            <person name="Santuari L."/>
            <person name="Cao Q."/>
            <person name="Sharma T."/>
            <person name="Shen D."/>
            <person name="Roswanjaya Y."/>
            <person name="Wardhani T."/>
            <person name="Kalhor M.S."/>
            <person name="Jansen J."/>
            <person name="Van den Hoogen J."/>
            <person name="Gungor B."/>
            <person name="Hartog M."/>
            <person name="Hontelez J."/>
            <person name="Verver J."/>
            <person name="Yang W.-C."/>
            <person name="Schijlen E."/>
            <person name="Repin R."/>
            <person name="Schilthuizen M."/>
            <person name="Schranz E."/>
            <person name="Heidstra R."/>
            <person name="Miyata K."/>
            <person name="Fedorova E."/>
            <person name="Kohlen W."/>
            <person name="Bisseling T."/>
            <person name="Smit S."/>
            <person name="Geurts R."/>
        </authorList>
    </citation>
    <scope>NUCLEOTIDE SEQUENCE [LARGE SCALE GENOMIC DNA]</scope>
    <source>
        <strain evidence="3">cv. RG33-2</strain>
    </source>
</reference>
<dbReference type="Proteomes" id="UP000237000">
    <property type="component" value="Unassembled WGS sequence"/>
</dbReference>
<proteinExistence type="predicted"/>
<name>A0A2P5E7U8_TREOI</name>
<feature type="region of interest" description="Disordered" evidence="1">
    <location>
        <begin position="72"/>
        <end position="96"/>
    </location>
</feature>
<comment type="caution">
    <text evidence="2">The sequence shown here is derived from an EMBL/GenBank/DDBJ whole genome shotgun (WGS) entry which is preliminary data.</text>
</comment>